<keyword evidence="2" id="KW-0540">Nuclease</keyword>
<dbReference type="STRING" id="697281.Mahau_2420"/>
<dbReference type="InterPro" id="IPR003615">
    <property type="entry name" value="HNH_nuc"/>
</dbReference>
<proteinExistence type="predicted"/>
<dbReference type="Gene3D" id="1.10.30.50">
    <property type="match status" value="1"/>
</dbReference>
<dbReference type="InterPro" id="IPR029471">
    <property type="entry name" value="HNH_5"/>
</dbReference>
<dbReference type="OrthoDB" id="9779761at2"/>
<dbReference type="RefSeq" id="WP_013782008.1">
    <property type="nucleotide sequence ID" value="NC_015520.1"/>
</dbReference>
<dbReference type="KEGG" id="mas:Mahau_2420"/>
<keyword evidence="3" id="KW-1185">Reference proteome</keyword>
<keyword evidence="2" id="KW-0378">Hydrolase</keyword>
<name>F3ZWW0_MAHA5</name>
<dbReference type="InterPro" id="IPR047693">
    <property type="entry name" value="RNA-guided_IscB-like"/>
</dbReference>
<dbReference type="NCBIfam" id="NF040563">
    <property type="entry name" value="guided_IscB"/>
    <property type="match status" value="1"/>
</dbReference>
<dbReference type="Pfam" id="PF14279">
    <property type="entry name" value="HNH_5"/>
    <property type="match status" value="1"/>
</dbReference>
<dbReference type="HOGENOM" id="CLU_036716_0_0_9"/>
<evidence type="ECO:0000313" key="3">
    <source>
        <dbReference type="Proteomes" id="UP000008457"/>
    </source>
</evidence>
<reference evidence="3" key="1">
    <citation type="submission" date="2010-11" db="EMBL/GenBank/DDBJ databases">
        <title>The complete genome of Mahella australiensis DSM 15567.</title>
        <authorList>
            <consortium name="US DOE Joint Genome Institute (JGI-PGF)"/>
            <person name="Lucas S."/>
            <person name="Copeland A."/>
            <person name="Lapidus A."/>
            <person name="Bruce D."/>
            <person name="Goodwin L."/>
            <person name="Pitluck S."/>
            <person name="Kyrpides N."/>
            <person name="Mavromatis K."/>
            <person name="Pagani I."/>
            <person name="Ivanova N."/>
            <person name="Teshima H."/>
            <person name="Brettin T."/>
            <person name="Detter J.C."/>
            <person name="Han C."/>
            <person name="Tapia R."/>
            <person name="Land M."/>
            <person name="Hauser L."/>
            <person name="Markowitz V."/>
            <person name="Cheng J.-F."/>
            <person name="Hugenholtz P."/>
            <person name="Woyke T."/>
            <person name="Wu D."/>
            <person name="Spring S."/>
            <person name="Pukall R."/>
            <person name="Steenblock K."/>
            <person name="Schneider S."/>
            <person name="Klenk H.-P."/>
            <person name="Eisen J.A."/>
        </authorList>
    </citation>
    <scope>NUCLEOTIDE SEQUENCE [LARGE SCALE GENOMIC DNA]</scope>
    <source>
        <strain evidence="3">DSM 15567 / CIP 107919 / 50-1 BON</strain>
    </source>
</reference>
<reference evidence="2 3" key="2">
    <citation type="journal article" date="2011" name="Stand. Genomic Sci.">
        <title>Complete genome sequence of Mahella australiensis type strain (50-1 BON).</title>
        <authorList>
            <person name="Sikorski J."/>
            <person name="Teshima H."/>
            <person name="Nolan M."/>
            <person name="Lucas S."/>
            <person name="Hammon N."/>
            <person name="Deshpande S."/>
            <person name="Cheng J.F."/>
            <person name="Pitluck S."/>
            <person name="Liolios K."/>
            <person name="Pagani I."/>
            <person name="Ivanova N."/>
            <person name="Huntemann M."/>
            <person name="Mavromatis K."/>
            <person name="Ovchinikova G."/>
            <person name="Pati A."/>
            <person name="Tapia R."/>
            <person name="Han C."/>
            <person name="Goodwin L."/>
            <person name="Chen A."/>
            <person name="Palaniappan K."/>
            <person name="Land M."/>
            <person name="Hauser L."/>
            <person name="Ngatchou-Djao O.D."/>
            <person name="Rohde M."/>
            <person name="Pukall R."/>
            <person name="Spring S."/>
            <person name="Abt B."/>
            <person name="Goker M."/>
            <person name="Detter J.C."/>
            <person name="Woyke T."/>
            <person name="Bristow J."/>
            <person name="Markowitz V."/>
            <person name="Hugenholtz P."/>
            <person name="Eisen J.A."/>
            <person name="Kyrpides N.C."/>
            <person name="Klenk H.P."/>
            <person name="Lapidus A."/>
        </authorList>
    </citation>
    <scope>NUCLEOTIDE SEQUENCE [LARGE SCALE GENOMIC DNA]</scope>
    <source>
        <strain evidence="3">DSM 15567 / CIP 107919 / 50-1 BON</strain>
    </source>
</reference>
<dbReference type="Proteomes" id="UP000008457">
    <property type="component" value="Chromosome"/>
</dbReference>
<keyword evidence="2" id="KW-0255">Endonuclease</keyword>
<dbReference type="SMART" id="SM00507">
    <property type="entry name" value="HNHc"/>
    <property type="match status" value="1"/>
</dbReference>
<dbReference type="Pfam" id="PF14239">
    <property type="entry name" value="RRXRR"/>
    <property type="match status" value="2"/>
</dbReference>
<gene>
    <name evidence="2" type="ordered locus">Mahau_2420</name>
</gene>
<dbReference type="AlphaFoldDB" id="F3ZWW0"/>
<dbReference type="PANTHER" id="PTHR33877:SF2">
    <property type="entry name" value="OS07G0170200 PROTEIN"/>
    <property type="match status" value="1"/>
</dbReference>
<organism evidence="2 3">
    <name type="scientific">Mahella australiensis (strain DSM 15567 / CIP 107919 / 50-1 BON)</name>
    <dbReference type="NCBI Taxonomy" id="697281"/>
    <lineage>
        <taxon>Bacteria</taxon>
        <taxon>Bacillati</taxon>
        <taxon>Bacillota</taxon>
        <taxon>Clostridia</taxon>
        <taxon>Thermoanaerobacterales</taxon>
        <taxon>Thermoanaerobacterales Family IV. Incertae Sedis</taxon>
        <taxon>Mahella</taxon>
    </lineage>
</organism>
<evidence type="ECO:0000259" key="1">
    <source>
        <dbReference type="SMART" id="SM00507"/>
    </source>
</evidence>
<protein>
    <submittedName>
        <fullName evidence="2">HNH endonuclease</fullName>
    </submittedName>
</protein>
<dbReference type="EMBL" id="CP002360">
    <property type="protein sequence ID" value="AEE97582.1"/>
    <property type="molecule type" value="Genomic_DNA"/>
</dbReference>
<dbReference type="CDD" id="cd00085">
    <property type="entry name" value="HNHc"/>
    <property type="match status" value="1"/>
</dbReference>
<sequence>MVFVLDKHKKPLMPCSEKRARLLLERSRAVVHKKEPFTIRLKDRTEEESQLQSLRLKLDPGSKATGVAVLADDTKAIWLGEIHHKSNIKKKLKDRRALRSSRRNRKTRYRQARFNNRHPAKCVACGKNAKHGSRYCRPCQKARNYVDNGYREKRLPPSLQARVNQTINCVTKLCKLLPITAISTEHVKFDTQLMQNPDINDVEYQHGELFGYEVKEYLLEKWGRKCTYCGKENVPLEVEHIIPKSRGGTDRISNLTIACHKCNQKKGNMTAEEFGYPEIQKQAKQPLKDAAMMNATRWALYNNLKKFGLPVECGTGAMTKKQRLAHKLPKTHYYDACFVGASTSDEITISTEYVSIWSAIGRGNRQMCRTDKYGFPKGYRKNRKQYFGFQTGDIVKANIPNGKYQGNFTGRVAVRSSGYFDIKDSTGNCLCQGVSWKYMQVLQRNSGWQYDKERRNPLLSQLK</sequence>
<feature type="domain" description="HNH nuclease" evidence="1">
    <location>
        <begin position="213"/>
        <end position="264"/>
    </location>
</feature>
<dbReference type="GO" id="GO:0004519">
    <property type="term" value="F:endonuclease activity"/>
    <property type="evidence" value="ECO:0007669"/>
    <property type="project" value="UniProtKB-KW"/>
</dbReference>
<dbReference type="eggNOG" id="COG1403">
    <property type="taxonomic scope" value="Bacteria"/>
</dbReference>
<dbReference type="InterPro" id="IPR052892">
    <property type="entry name" value="NA-targeting_endonuclease"/>
</dbReference>
<dbReference type="PANTHER" id="PTHR33877">
    <property type="entry name" value="SLL1193 PROTEIN"/>
    <property type="match status" value="1"/>
</dbReference>
<accession>F3ZWW0</accession>
<evidence type="ECO:0000313" key="2">
    <source>
        <dbReference type="EMBL" id="AEE97582.1"/>
    </source>
</evidence>
<dbReference type="InterPro" id="IPR025938">
    <property type="entry name" value="RRXRR_dom"/>
</dbReference>